<comment type="function">
    <text evidence="6">Bidirectionally degrades single-stranded DNA into large acid-insoluble oligonucleotides, which are then degraded further into small acid-soluble oligonucleotides.</text>
</comment>
<dbReference type="GO" id="GO:0005829">
    <property type="term" value="C:cytosol"/>
    <property type="evidence" value="ECO:0007669"/>
    <property type="project" value="TreeGrafter"/>
</dbReference>
<keyword evidence="4 6" id="KW-0378">Hydrolase</keyword>
<dbReference type="Pfam" id="PF02609">
    <property type="entry name" value="Exonuc_VII_S"/>
    <property type="match status" value="1"/>
</dbReference>
<dbReference type="NCBIfam" id="NF002139">
    <property type="entry name" value="PRK00977.1-3"/>
    <property type="match status" value="1"/>
</dbReference>
<dbReference type="HAMAP" id="MF_00337">
    <property type="entry name" value="Exonuc_7_S"/>
    <property type="match status" value="1"/>
</dbReference>
<name>A0A1X6X2J9_9MICO</name>
<dbReference type="SUPFAM" id="SSF116842">
    <property type="entry name" value="XseB-like"/>
    <property type="match status" value="1"/>
</dbReference>
<dbReference type="PANTHER" id="PTHR34137:SF1">
    <property type="entry name" value="EXODEOXYRIBONUCLEASE 7 SMALL SUBUNIT"/>
    <property type="match status" value="1"/>
</dbReference>
<evidence type="ECO:0000256" key="6">
    <source>
        <dbReference type="HAMAP-Rule" id="MF_00337"/>
    </source>
</evidence>
<evidence type="ECO:0000313" key="8">
    <source>
        <dbReference type="EMBL" id="SLM93059.1"/>
    </source>
</evidence>
<dbReference type="RefSeq" id="WP_087004804.1">
    <property type="nucleotide sequence ID" value="NZ_FWFF01000003.1"/>
</dbReference>
<dbReference type="InterPro" id="IPR003761">
    <property type="entry name" value="Exonuc_VII_S"/>
</dbReference>
<evidence type="ECO:0000256" key="5">
    <source>
        <dbReference type="ARBA" id="ARBA00022839"/>
    </source>
</evidence>
<organism evidence="8 9">
    <name type="scientific">Brevibacterium yomogidense</name>
    <dbReference type="NCBI Taxonomy" id="946573"/>
    <lineage>
        <taxon>Bacteria</taxon>
        <taxon>Bacillati</taxon>
        <taxon>Actinomycetota</taxon>
        <taxon>Actinomycetes</taxon>
        <taxon>Micrococcales</taxon>
        <taxon>Brevibacteriaceae</taxon>
        <taxon>Brevibacterium</taxon>
    </lineage>
</organism>
<dbReference type="InterPro" id="IPR037004">
    <property type="entry name" value="Exonuc_VII_ssu_sf"/>
</dbReference>
<proteinExistence type="inferred from homology"/>
<dbReference type="GO" id="GO:0009318">
    <property type="term" value="C:exodeoxyribonuclease VII complex"/>
    <property type="evidence" value="ECO:0007669"/>
    <property type="project" value="UniProtKB-UniRule"/>
</dbReference>
<sequence length="89" mass="9680">MADEQNSTTTVPGGATDGIDALSYEQAREELVTTVRTLEAGSLTLEESLRLWERGEALADRCQNWLDGAKDRLEKARAARDEQDGAAQG</sequence>
<dbReference type="NCBIfam" id="TIGR01280">
    <property type="entry name" value="xseB"/>
    <property type="match status" value="1"/>
</dbReference>
<feature type="compositionally biased region" description="Polar residues" evidence="7">
    <location>
        <begin position="1"/>
        <end position="11"/>
    </location>
</feature>
<protein>
    <recommendedName>
        <fullName evidence="6">Exodeoxyribonuclease 7 small subunit</fullName>
        <ecNumber evidence="6">3.1.11.6</ecNumber>
    </recommendedName>
    <alternativeName>
        <fullName evidence="6">Exodeoxyribonuclease VII small subunit</fullName>
        <shortName evidence="6">Exonuclease VII small subunit</shortName>
    </alternativeName>
</protein>
<feature type="region of interest" description="Disordered" evidence="7">
    <location>
        <begin position="1"/>
        <end position="21"/>
    </location>
</feature>
<evidence type="ECO:0000256" key="4">
    <source>
        <dbReference type="ARBA" id="ARBA00022801"/>
    </source>
</evidence>
<dbReference type="PANTHER" id="PTHR34137">
    <property type="entry name" value="EXODEOXYRIBONUCLEASE 7 SMALL SUBUNIT"/>
    <property type="match status" value="1"/>
</dbReference>
<gene>
    <name evidence="6" type="primary">xseB</name>
    <name evidence="8" type="ORF">FM105_03505</name>
</gene>
<evidence type="ECO:0000256" key="1">
    <source>
        <dbReference type="ARBA" id="ARBA00009998"/>
    </source>
</evidence>
<keyword evidence="3 6" id="KW-0540">Nuclease</keyword>
<dbReference type="GO" id="GO:0008855">
    <property type="term" value="F:exodeoxyribonuclease VII activity"/>
    <property type="evidence" value="ECO:0007669"/>
    <property type="project" value="UniProtKB-UniRule"/>
</dbReference>
<keyword evidence="5 6" id="KW-0269">Exonuclease</keyword>
<comment type="subunit">
    <text evidence="6">Heterooligomer composed of large and small subunits.</text>
</comment>
<comment type="catalytic activity">
    <reaction evidence="6">
        <text>Exonucleolytic cleavage in either 5'- to 3'- or 3'- to 5'-direction to yield nucleoside 5'-phosphates.</text>
        <dbReference type="EC" id="3.1.11.6"/>
    </reaction>
</comment>
<dbReference type="GO" id="GO:0006308">
    <property type="term" value="P:DNA catabolic process"/>
    <property type="evidence" value="ECO:0007669"/>
    <property type="project" value="UniProtKB-UniRule"/>
</dbReference>
<dbReference type="EMBL" id="FWFF01000003">
    <property type="protein sequence ID" value="SLM93059.1"/>
    <property type="molecule type" value="Genomic_DNA"/>
</dbReference>
<comment type="subcellular location">
    <subcellularLocation>
        <location evidence="6">Cytoplasm</location>
    </subcellularLocation>
</comment>
<dbReference type="EC" id="3.1.11.6" evidence="6"/>
<evidence type="ECO:0000256" key="2">
    <source>
        <dbReference type="ARBA" id="ARBA00022490"/>
    </source>
</evidence>
<keyword evidence="9" id="KW-1185">Reference proteome</keyword>
<evidence type="ECO:0000256" key="3">
    <source>
        <dbReference type="ARBA" id="ARBA00022722"/>
    </source>
</evidence>
<evidence type="ECO:0000313" key="9">
    <source>
        <dbReference type="Proteomes" id="UP000196581"/>
    </source>
</evidence>
<accession>A0A1X6X2J9</accession>
<dbReference type="AlphaFoldDB" id="A0A1X6X2J9"/>
<comment type="similarity">
    <text evidence="1 6">Belongs to the XseB family.</text>
</comment>
<keyword evidence="2 6" id="KW-0963">Cytoplasm</keyword>
<dbReference type="Gene3D" id="1.10.287.1040">
    <property type="entry name" value="Exonuclease VII, small subunit"/>
    <property type="match status" value="1"/>
</dbReference>
<reference evidence="9" key="1">
    <citation type="submission" date="2017-02" db="EMBL/GenBank/DDBJ databases">
        <authorList>
            <person name="Dridi B."/>
        </authorList>
    </citation>
    <scope>NUCLEOTIDE SEQUENCE [LARGE SCALE GENOMIC DNA]</scope>
    <source>
        <strain evidence="9">B Co 03.10</strain>
    </source>
</reference>
<dbReference type="Proteomes" id="UP000196581">
    <property type="component" value="Unassembled WGS sequence"/>
</dbReference>
<evidence type="ECO:0000256" key="7">
    <source>
        <dbReference type="SAM" id="MobiDB-lite"/>
    </source>
</evidence>